<evidence type="ECO:0000313" key="2">
    <source>
        <dbReference type="Proteomes" id="UP000002815"/>
    </source>
</evidence>
<comment type="caution">
    <text evidence="1">The sequence shown here is derived from an EMBL/GenBank/DDBJ whole genome shotgun (WGS) entry which is preliminary data.</text>
</comment>
<dbReference type="EMBL" id="AEVD01000005">
    <property type="protein sequence ID" value="EFX36957.1"/>
    <property type="molecule type" value="Genomic_DNA"/>
</dbReference>
<evidence type="ECO:0000313" key="1">
    <source>
        <dbReference type="EMBL" id="EFX36957.1"/>
    </source>
</evidence>
<dbReference type="Proteomes" id="UP000002815">
    <property type="component" value="Unassembled WGS sequence"/>
</dbReference>
<proteinExistence type="predicted"/>
<keyword evidence="2" id="KW-1185">Reference proteome</keyword>
<sequence>MVLVNNLTVVVVVEAVNALAVGGANEITVLIGQLSRDDDLVAVEVVGLLAAFSIFGCPVSDLYQKFVDVGIGVDIGIPAVRMDFL</sequence>
<organism evidence="1 2">
    <name type="scientific">Streptococcus infantis ATCC 700779</name>
    <dbReference type="NCBI Taxonomy" id="889204"/>
    <lineage>
        <taxon>Bacteria</taxon>
        <taxon>Bacillati</taxon>
        <taxon>Bacillota</taxon>
        <taxon>Bacilli</taxon>
        <taxon>Lactobacillales</taxon>
        <taxon>Streptococcaceae</taxon>
        <taxon>Streptococcus</taxon>
    </lineage>
</organism>
<dbReference type="AlphaFoldDB" id="E8JZD8"/>
<gene>
    <name evidence="1" type="ORF">HMPREF9423_0601</name>
</gene>
<dbReference type="HOGENOM" id="CLU_2511281_0_0_9"/>
<protein>
    <submittedName>
        <fullName evidence="1">Uncharacterized protein</fullName>
    </submittedName>
</protein>
<accession>E8JZD8</accession>
<reference evidence="1 2" key="1">
    <citation type="submission" date="2010-12" db="EMBL/GenBank/DDBJ databases">
        <authorList>
            <person name="Muzny D."/>
            <person name="Qin X."/>
            <person name="Deng J."/>
            <person name="Jiang H."/>
            <person name="Liu Y."/>
            <person name="Qu J."/>
            <person name="Song X.-Z."/>
            <person name="Zhang L."/>
            <person name="Thornton R."/>
            <person name="Coyle M."/>
            <person name="Francisco L."/>
            <person name="Jackson L."/>
            <person name="Javaid M."/>
            <person name="Korchina V."/>
            <person name="Kovar C."/>
            <person name="Mata R."/>
            <person name="Mathew T."/>
            <person name="Ngo R."/>
            <person name="Nguyen L."/>
            <person name="Nguyen N."/>
            <person name="Okwuonu G."/>
            <person name="Ongeri F."/>
            <person name="Pham C."/>
            <person name="Simmons D."/>
            <person name="Wilczek-Boney K."/>
            <person name="Hale W."/>
            <person name="Jakkamsetti A."/>
            <person name="Pham P."/>
            <person name="Ruth R."/>
            <person name="San Lucas F."/>
            <person name="Warren J."/>
            <person name="Zhang J."/>
            <person name="Zhao Z."/>
            <person name="Zhou C."/>
            <person name="Zhu D."/>
            <person name="Lee S."/>
            <person name="Bess C."/>
            <person name="Blankenburg K."/>
            <person name="Forbes L."/>
            <person name="Fu Q."/>
            <person name="Gubbala S."/>
            <person name="Hirani K."/>
            <person name="Jayaseelan J.C."/>
            <person name="Lara F."/>
            <person name="Munidasa M."/>
            <person name="Palculict T."/>
            <person name="Patil S."/>
            <person name="Pu L.-L."/>
            <person name="Saada N."/>
            <person name="Tang L."/>
            <person name="Weissenberger G."/>
            <person name="Zhu Y."/>
            <person name="Hemphill L."/>
            <person name="Shang Y."/>
            <person name="Youmans B."/>
            <person name="Ayvaz T."/>
            <person name="Ross M."/>
            <person name="Santibanez J."/>
            <person name="Aqrawi P."/>
            <person name="Gross S."/>
            <person name="Joshi V."/>
            <person name="Fowler G."/>
            <person name="Nazareth L."/>
            <person name="Reid J."/>
            <person name="Worley K."/>
            <person name="Petrosino J."/>
            <person name="Highlander S."/>
            <person name="Gibbs R."/>
        </authorList>
    </citation>
    <scope>NUCLEOTIDE SEQUENCE [LARGE SCALE GENOMIC DNA]</scope>
    <source>
        <strain evidence="1 2">ATCC 700779</strain>
    </source>
</reference>
<name>E8JZD8_9STRE</name>